<feature type="transmembrane region" description="Helical" evidence="2">
    <location>
        <begin position="325"/>
        <end position="345"/>
    </location>
</feature>
<dbReference type="AlphaFoldDB" id="A0A7Y9RQP2"/>
<proteinExistence type="predicted"/>
<dbReference type="EMBL" id="JACCAC010000001">
    <property type="protein sequence ID" value="NYG54535.1"/>
    <property type="molecule type" value="Genomic_DNA"/>
</dbReference>
<feature type="transmembrane region" description="Helical" evidence="2">
    <location>
        <begin position="376"/>
        <end position="393"/>
    </location>
</feature>
<feature type="compositionally biased region" description="Low complexity" evidence="1">
    <location>
        <begin position="242"/>
        <end position="252"/>
    </location>
</feature>
<dbReference type="Proteomes" id="UP000544110">
    <property type="component" value="Unassembled WGS sequence"/>
</dbReference>
<sequence>MSSKDAPARPPQASAAGWALVVGGAFVVLSAFESVSSLRSLESREQVEEMLAEPPASGLGLGVEGVLDLMHALTLVTGACAAAIAVLGWQVLQRNRQARVAVSALAVPLLIAGTVVGGLVAVVVATAAALLWVQPTRAWFDGVEAPPRRGLEPPRRRPPHPLPRQEARPGATTDGPADRGTPADPGAPAAEQRPLAPVGAPGPGESAAGGPRAYDGFGSVRASAPVDHGAAHPGPHPGPAGPSGQQQPWGAPYAPWPGRDEPRRPAAVTVACVLTWVTTAVVGLLTGISLVALALAPDLLVESALEQQPGLLDGGVSREQLLSGLWVLGGLTVAWCVAAAVVAGFAFRGDRWARGALLASAVLATVLSLLSSPGAPAMVVPMLAGSVVVACLLRSESRAFFRRDVVR</sequence>
<evidence type="ECO:0000256" key="1">
    <source>
        <dbReference type="SAM" id="MobiDB-lite"/>
    </source>
</evidence>
<comment type="caution">
    <text evidence="3">The sequence shown here is derived from an EMBL/GenBank/DDBJ whole genome shotgun (WGS) entry which is preliminary data.</text>
</comment>
<reference evidence="3 4" key="1">
    <citation type="submission" date="2020-07" db="EMBL/GenBank/DDBJ databases">
        <title>Sequencing the genomes of 1000 actinobacteria strains.</title>
        <authorList>
            <person name="Klenk H.-P."/>
        </authorList>
    </citation>
    <scope>NUCLEOTIDE SEQUENCE [LARGE SCALE GENOMIC DNA]</scope>
    <source>
        <strain evidence="3 4">DSM 24552</strain>
    </source>
</reference>
<keyword evidence="2" id="KW-0812">Transmembrane</keyword>
<protein>
    <submittedName>
        <fullName evidence="3">Uncharacterized protein</fullName>
    </submittedName>
</protein>
<name>A0A7Y9RQP2_9ACTN</name>
<organism evidence="3 4">
    <name type="scientific">Nocardioides perillae</name>
    <dbReference type="NCBI Taxonomy" id="1119534"/>
    <lineage>
        <taxon>Bacteria</taxon>
        <taxon>Bacillati</taxon>
        <taxon>Actinomycetota</taxon>
        <taxon>Actinomycetes</taxon>
        <taxon>Propionibacteriales</taxon>
        <taxon>Nocardioidaceae</taxon>
        <taxon>Nocardioides</taxon>
    </lineage>
</organism>
<keyword evidence="2" id="KW-0472">Membrane</keyword>
<keyword evidence="4" id="KW-1185">Reference proteome</keyword>
<accession>A0A7Y9RQP2</accession>
<evidence type="ECO:0000256" key="2">
    <source>
        <dbReference type="SAM" id="Phobius"/>
    </source>
</evidence>
<keyword evidence="2" id="KW-1133">Transmembrane helix</keyword>
<feature type="region of interest" description="Disordered" evidence="1">
    <location>
        <begin position="143"/>
        <end position="260"/>
    </location>
</feature>
<feature type="compositionally biased region" description="Basic and acidic residues" evidence="1">
    <location>
        <begin position="146"/>
        <end position="155"/>
    </location>
</feature>
<feature type="transmembrane region" description="Helical" evidence="2">
    <location>
        <begin position="15"/>
        <end position="35"/>
    </location>
</feature>
<feature type="transmembrane region" description="Helical" evidence="2">
    <location>
        <begin position="352"/>
        <end position="370"/>
    </location>
</feature>
<evidence type="ECO:0000313" key="4">
    <source>
        <dbReference type="Proteomes" id="UP000544110"/>
    </source>
</evidence>
<dbReference type="RefSeq" id="WP_179517140.1">
    <property type="nucleotide sequence ID" value="NZ_JACCAC010000001.1"/>
</dbReference>
<feature type="transmembrane region" description="Helical" evidence="2">
    <location>
        <begin position="72"/>
        <end position="92"/>
    </location>
</feature>
<feature type="compositionally biased region" description="Low complexity" evidence="1">
    <location>
        <begin position="196"/>
        <end position="213"/>
    </location>
</feature>
<feature type="transmembrane region" description="Helical" evidence="2">
    <location>
        <begin position="104"/>
        <end position="133"/>
    </location>
</feature>
<evidence type="ECO:0000313" key="3">
    <source>
        <dbReference type="EMBL" id="NYG54535.1"/>
    </source>
</evidence>
<feature type="transmembrane region" description="Helical" evidence="2">
    <location>
        <begin position="266"/>
        <end position="296"/>
    </location>
</feature>
<gene>
    <name evidence="3" type="ORF">BJ989_000839</name>
</gene>